<dbReference type="FunFam" id="3.40.50.300:FF:001371">
    <property type="entry name" value="ABC transporter ATP-binding protein"/>
    <property type="match status" value="1"/>
</dbReference>
<sequence length="646" mass="71244">MEVLRATAPTSLVSFVSPKIKAKPTNFNLQTKVFLRTPLQTYNLIRSSSFRPLPPSNSFLNRHQISPSDLNFQIFLPSLNLIKPYVQAEWRSILKGWACSVISVLCLSKVVPKVGKFSSVLSSIDANRFAKEGLVLGVLVLVRLVANYWQQAFLWDAALNSAYKIRVYVFEKVLQRDLGFFEGSGGVSAGDVSHRITAEASDVADTVYALLSTVIPSTLQLSAMATHMLVFSPVLSLVSALVIPFMSLVIAHLGENLRKISKRAKLSVAMLSAYLNEVLPSVLFVKANNAELCEAARFQRLAHFDLSEQLKKKKMKAFIPQIVQLIYIGTLFIFCVGYLVVARGSFDGSAAVSFVTSLFLLIEPIQDVGKAYNELKQGEPAIERLFDLTSFNLQVMEKPDAIDLDSVTGDVKFCGISFRYGDNMPLVLNELDLHIKPGETIALVGPSGGGKTTLTKLLLRLYEPLSGCILVDNHDIQNIRLESLKRHVGLVSQDITLFSGTVAENIGYRDFMSKINMERVENAARTANADGFIKELPNGYETNIGPRGSLLSGGQKQRLAIARALYQNSSILILDEATSALDSKSEVLVRQAVEHLMKNHTVLVIAHRLETVLMAKRVFLLENGRLEEISHSSLVAKRGHYGVTSV</sequence>
<dbReference type="GO" id="GO:0016020">
    <property type="term" value="C:membrane"/>
    <property type="evidence" value="ECO:0000318"/>
    <property type="project" value="GO_Central"/>
</dbReference>
<dbReference type="Proteomes" id="UP000189703">
    <property type="component" value="Unplaced"/>
</dbReference>
<dbReference type="GO" id="GO:0016887">
    <property type="term" value="F:ATP hydrolysis activity"/>
    <property type="evidence" value="ECO:0007669"/>
    <property type="project" value="InterPro"/>
</dbReference>
<dbReference type="PANTHER" id="PTHR24221:SF630">
    <property type="entry name" value="ABC TRANSPORTER B FAMILY MEMBER 29, CHLOROPLASTIC"/>
    <property type="match status" value="1"/>
</dbReference>
<accession>A0A1U7ZCY3</accession>
<dbReference type="GeneID" id="104588808"/>
<evidence type="ECO:0000256" key="6">
    <source>
        <dbReference type="ARBA" id="ARBA00022989"/>
    </source>
</evidence>
<dbReference type="AlphaFoldDB" id="A0A1U7ZCY3"/>
<dbReference type="GO" id="GO:0055085">
    <property type="term" value="P:transmembrane transport"/>
    <property type="evidence" value="ECO:0000318"/>
    <property type="project" value="GO_Central"/>
</dbReference>
<dbReference type="Gene3D" id="3.40.50.300">
    <property type="entry name" value="P-loop containing nucleotide triphosphate hydrolases"/>
    <property type="match status" value="1"/>
</dbReference>
<dbReference type="eggNOG" id="KOG0058">
    <property type="taxonomic scope" value="Eukaryota"/>
</dbReference>
<dbReference type="RefSeq" id="XP_010245202.1">
    <property type="nucleotide sequence ID" value="XM_010246900.2"/>
</dbReference>
<evidence type="ECO:0000256" key="5">
    <source>
        <dbReference type="ARBA" id="ARBA00022840"/>
    </source>
</evidence>
<dbReference type="InterPro" id="IPR036640">
    <property type="entry name" value="ABC1_TM_sf"/>
</dbReference>
<dbReference type="CDD" id="cd07346">
    <property type="entry name" value="ABC_6TM_exporters"/>
    <property type="match status" value="1"/>
</dbReference>
<keyword evidence="8" id="KW-1185">Reference proteome</keyword>
<dbReference type="PROSITE" id="PS00211">
    <property type="entry name" value="ABC_TRANSPORTER_1"/>
    <property type="match status" value="1"/>
</dbReference>
<dbReference type="InterPro" id="IPR003439">
    <property type="entry name" value="ABC_transporter-like_ATP-bd"/>
</dbReference>
<keyword evidence="2" id="KW-0813">Transport</keyword>
<dbReference type="SMART" id="SM00382">
    <property type="entry name" value="AAA"/>
    <property type="match status" value="1"/>
</dbReference>
<comment type="subcellular location">
    <subcellularLocation>
        <location evidence="1">Membrane</location>
        <topology evidence="1">Multi-pass membrane protein</topology>
    </subcellularLocation>
</comment>
<keyword evidence="6" id="KW-1133">Transmembrane helix</keyword>
<protein>
    <submittedName>
        <fullName evidence="9">ABC transporter B family member 29, chloroplastic</fullName>
    </submittedName>
</protein>
<dbReference type="OMA" id="PLMNIIG"/>
<dbReference type="InterPro" id="IPR039421">
    <property type="entry name" value="Type_1_exporter"/>
</dbReference>
<dbReference type="Pfam" id="PF00005">
    <property type="entry name" value="ABC_tran"/>
    <property type="match status" value="1"/>
</dbReference>
<keyword evidence="7" id="KW-0472">Membrane</keyword>
<evidence type="ECO:0000256" key="4">
    <source>
        <dbReference type="ARBA" id="ARBA00022741"/>
    </source>
</evidence>
<evidence type="ECO:0000256" key="2">
    <source>
        <dbReference type="ARBA" id="ARBA00022448"/>
    </source>
</evidence>
<dbReference type="InterPro" id="IPR027417">
    <property type="entry name" value="P-loop_NTPase"/>
</dbReference>
<evidence type="ECO:0000256" key="7">
    <source>
        <dbReference type="ARBA" id="ARBA00023136"/>
    </source>
</evidence>
<dbReference type="InterPro" id="IPR003593">
    <property type="entry name" value="AAA+_ATPase"/>
</dbReference>
<dbReference type="FunFam" id="1.20.1560.10:FF:000096">
    <property type="entry name" value="ABC transporter related"/>
    <property type="match status" value="1"/>
</dbReference>
<keyword evidence="5" id="KW-0067">ATP-binding</keyword>
<dbReference type="KEGG" id="nnu:104588808"/>
<proteinExistence type="predicted"/>
<dbReference type="InterPro" id="IPR017871">
    <property type="entry name" value="ABC_transporter-like_CS"/>
</dbReference>
<evidence type="ECO:0000313" key="8">
    <source>
        <dbReference type="Proteomes" id="UP000189703"/>
    </source>
</evidence>
<gene>
    <name evidence="9" type="primary">LOC104588808</name>
</gene>
<dbReference type="PROSITE" id="PS50929">
    <property type="entry name" value="ABC_TM1F"/>
    <property type="match status" value="1"/>
</dbReference>
<dbReference type="STRING" id="4432.A0A1U7ZCY3"/>
<dbReference type="SUPFAM" id="SSF52540">
    <property type="entry name" value="P-loop containing nucleoside triphosphate hydrolases"/>
    <property type="match status" value="1"/>
</dbReference>
<organism evidence="8 9">
    <name type="scientific">Nelumbo nucifera</name>
    <name type="common">Sacred lotus</name>
    <dbReference type="NCBI Taxonomy" id="4432"/>
    <lineage>
        <taxon>Eukaryota</taxon>
        <taxon>Viridiplantae</taxon>
        <taxon>Streptophyta</taxon>
        <taxon>Embryophyta</taxon>
        <taxon>Tracheophyta</taxon>
        <taxon>Spermatophyta</taxon>
        <taxon>Magnoliopsida</taxon>
        <taxon>Proteales</taxon>
        <taxon>Nelumbonaceae</taxon>
        <taxon>Nelumbo</taxon>
    </lineage>
</organism>
<dbReference type="GO" id="GO:0005524">
    <property type="term" value="F:ATP binding"/>
    <property type="evidence" value="ECO:0007669"/>
    <property type="project" value="UniProtKB-KW"/>
</dbReference>
<dbReference type="OrthoDB" id="6500128at2759"/>
<dbReference type="Gene3D" id="1.20.1560.10">
    <property type="entry name" value="ABC transporter type 1, transmembrane domain"/>
    <property type="match status" value="1"/>
</dbReference>
<dbReference type="Pfam" id="PF00664">
    <property type="entry name" value="ABC_membrane"/>
    <property type="match status" value="1"/>
</dbReference>
<dbReference type="FunCoup" id="A0A1U7ZCY3">
    <property type="interactions" value="1261"/>
</dbReference>
<dbReference type="PROSITE" id="PS50893">
    <property type="entry name" value="ABC_TRANSPORTER_2"/>
    <property type="match status" value="1"/>
</dbReference>
<name>A0A1U7ZCY3_NELNU</name>
<dbReference type="PANTHER" id="PTHR24221">
    <property type="entry name" value="ATP-BINDING CASSETTE SUB-FAMILY B"/>
    <property type="match status" value="1"/>
</dbReference>
<keyword evidence="3" id="KW-0812">Transmembrane</keyword>
<reference evidence="9" key="1">
    <citation type="submission" date="2025-08" db="UniProtKB">
        <authorList>
            <consortium name="RefSeq"/>
        </authorList>
    </citation>
    <scope>IDENTIFICATION</scope>
</reference>
<evidence type="ECO:0000256" key="3">
    <source>
        <dbReference type="ARBA" id="ARBA00022692"/>
    </source>
</evidence>
<evidence type="ECO:0000313" key="9">
    <source>
        <dbReference type="RefSeq" id="XP_010245202.1"/>
    </source>
</evidence>
<dbReference type="InterPro" id="IPR011527">
    <property type="entry name" value="ABC1_TM_dom"/>
</dbReference>
<dbReference type="GO" id="GO:0042626">
    <property type="term" value="F:ATPase-coupled transmembrane transporter activity"/>
    <property type="evidence" value="ECO:0000318"/>
    <property type="project" value="GO_Central"/>
</dbReference>
<dbReference type="SUPFAM" id="SSF90123">
    <property type="entry name" value="ABC transporter transmembrane region"/>
    <property type="match status" value="1"/>
</dbReference>
<evidence type="ECO:0000256" key="1">
    <source>
        <dbReference type="ARBA" id="ARBA00004141"/>
    </source>
</evidence>
<dbReference type="GO" id="GO:0140359">
    <property type="term" value="F:ABC-type transporter activity"/>
    <property type="evidence" value="ECO:0007669"/>
    <property type="project" value="InterPro"/>
</dbReference>
<keyword evidence="4" id="KW-0547">Nucleotide-binding</keyword>